<dbReference type="KEGG" id="saci:Sinac_7021"/>
<keyword evidence="3" id="KW-1185">Reference proteome</keyword>
<dbReference type="Proteomes" id="UP000010798">
    <property type="component" value="Chromosome"/>
</dbReference>
<feature type="region of interest" description="Disordered" evidence="1">
    <location>
        <begin position="1"/>
        <end position="65"/>
    </location>
</feature>
<dbReference type="HOGENOM" id="CLU_2144159_0_0_0"/>
<feature type="compositionally biased region" description="Basic and acidic residues" evidence="1">
    <location>
        <begin position="18"/>
        <end position="40"/>
    </location>
</feature>
<dbReference type="RefSeq" id="WP_015250148.1">
    <property type="nucleotide sequence ID" value="NC_019892.1"/>
</dbReference>
<gene>
    <name evidence="2" type="ordered locus">Sinac_7021</name>
</gene>
<reference evidence="2 3" key="1">
    <citation type="submission" date="2012-02" db="EMBL/GenBank/DDBJ databases">
        <title>Complete sequence of chromosome of Singulisphaera acidiphila DSM 18658.</title>
        <authorList>
            <consortium name="US DOE Joint Genome Institute (JGI-PGF)"/>
            <person name="Lucas S."/>
            <person name="Copeland A."/>
            <person name="Lapidus A."/>
            <person name="Glavina del Rio T."/>
            <person name="Dalin E."/>
            <person name="Tice H."/>
            <person name="Bruce D."/>
            <person name="Goodwin L."/>
            <person name="Pitluck S."/>
            <person name="Peters L."/>
            <person name="Ovchinnikova G."/>
            <person name="Chertkov O."/>
            <person name="Kyrpides N."/>
            <person name="Mavromatis K."/>
            <person name="Ivanova N."/>
            <person name="Brettin T."/>
            <person name="Detter J.C."/>
            <person name="Han C."/>
            <person name="Larimer F."/>
            <person name="Land M."/>
            <person name="Hauser L."/>
            <person name="Markowitz V."/>
            <person name="Cheng J.-F."/>
            <person name="Hugenholtz P."/>
            <person name="Woyke T."/>
            <person name="Wu D."/>
            <person name="Tindall B."/>
            <person name="Pomrenke H."/>
            <person name="Brambilla E."/>
            <person name="Klenk H.-P."/>
            <person name="Eisen J.A."/>
        </authorList>
    </citation>
    <scope>NUCLEOTIDE SEQUENCE [LARGE SCALE GENOMIC DNA]</scope>
    <source>
        <strain evidence="3">ATCC BAA-1392 / DSM 18658 / VKM B-2454 / MOB10</strain>
    </source>
</reference>
<dbReference type="AlphaFoldDB" id="L0DRR5"/>
<protein>
    <submittedName>
        <fullName evidence="2">Uncharacterized protein</fullName>
    </submittedName>
</protein>
<evidence type="ECO:0000256" key="1">
    <source>
        <dbReference type="SAM" id="MobiDB-lite"/>
    </source>
</evidence>
<proteinExistence type="predicted"/>
<evidence type="ECO:0000313" key="3">
    <source>
        <dbReference type="Proteomes" id="UP000010798"/>
    </source>
</evidence>
<sequence>MSGLQSGHGIAVASLSDDLGKTAVDKLPETDSRVRPRDLAGRGVSGGNQGRGHRPGSVESSALAEQELREAIQSYQEKSGRMFPTWSEVLEVLQSLGYRKPGEEKNPSNSLD</sequence>
<name>L0DRR5_SINAD</name>
<accession>L0DRR5</accession>
<evidence type="ECO:0000313" key="2">
    <source>
        <dbReference type="EMBL" id="AGA31076.1"/>
    </source>
</evidence>
<organism evidence="2 3">
    <name type="scientific">Singulisphaera acidiphila (strain ATCC BAA-1392 / DSM 18658 / VKM B-2454 / MOB10)</name>
    <dbReference type="NCBI Taxonomy" id="886293"/>
    <lineage>
        <taxon>Bacteria</taxon>
        <taxon>Pseudomonadati</taxon>
        <taxon>Planctomycetota</taxon>
        <taxon>Planctomycetia</taxon>
        <taxon>Isosphaerales</taxon>
        <taxon>Isosphaeraceae</taxon>
        <taxon>Singulisphaera</taxon>
    </lineage>
</organism>
<dbReference type="EMBL" id="CP003364">
    <property type="protein sequence ID" value="AGA31076.1"/>
    <property type="molecule type" value="Genomic_DNA"/>
</dbReference>